<evidence type="ECO:0000313" key="1">
    <source>
        <dbReference type="EMBL" id="KYF49115.1"/>
    </source>
</evidence>
<organism evidence="1 2">
    <name type="scientific">Sorangium cellulosum</name>
    <name type="common">Polyangium cellulosum</name>
    <dbReference type="NCBI Taxonomy" id="56"/>
    <lineage>
        <taxon>Bacteria</taxon>
        <taxon>Pseudomonadati</taxon>
        <taxon>Myxococcota</taxon>
        <taxon>Polyangia</taxon>
        <taxon>Polyangiales</taxon>
        <taxon>Polyangiaceae</taxon>
        <taxon>Sorangium</taxon>
    </lineage>
</organism>
<accession>A0A150P1Q1</accession>
<name>A0A150P1Q1_SORCE</name>
<sequence>MPAEVRAPLVRDDGFDEYINADGPVVIAGREFLRSNILASDEDYYREALLEWRQEQLDELLETATERFPHPIAHCLYRYLNSARTENERLQFLKDTWESIIEFVYALTLAEVRARESKIAVTATKTRDFRRYLDSRNVRDRLEVVCVVYESSVDLPLLRSTVSRTAVERMIRLNAHRNEDFAHLGTLSDRQSSALIAELEPEVYSVLREVSALERVEIVRFDRPGPRRAEGVFETFLGHASTRTVETRVMSPQIAAALIQRSSNDVFLKSGEELFPLSPIIVWRDARGHRSELAFMKKRRVERGHSIFTFEAFGVAEEFEDDSAELVADLDAIKALFESAKETNS</sequence>
<dbReference type="Proteomes" id="UP000075420">
    <property type="component" value="Unassembled WGS sequence"/>
</dbReference>
<proteinExistence type="predicted"/>
<comment type="caution">
    <text evidence="1">The sequence shown here is derived from an EMBL/GenBank/DDBJ whole genome shotgun (WGS) entry which is preliminary data.</text>
</comment>
<dbReference type="EMBL" id="JELY01003408">
    <property type="protein sequence ID" value="KYF49115.1"/>
    <property type="molecule type" value="Genomic_DNA"/>
</dbReference>
<dbReference type="AlphaFoldDB" id="A0A150P1Q1"/>
<reference evidence="1 2" key="1">
    <citation type="submission" date="2014-02" db="EMBL/GenBank/DDBJ databases">
        <title>The small core and large imbalanced accessory genome model reveals a collaborative survival strategy of Sorangium cellulosum strains in nature.</title>
        <authorList>
            <person name="Han K."/>
            <person name="Peng R."/>
            <person name="Blom J."/>
            <person name="Li Y.-Z."/>
        </authorList>
    </citation>
    <scope>NUCLEOTIDE SEQUENCE [LARGE SCALE GENOMIC DNA]</scope>
    <source>
        <strain evidence="1 2">So0157-25</strain>
    </source>
</reference>
<gene>
    <name evidence="1" type="ORF">BE08_43070</name>
</gene>
<protein>
    <submittedName>
        <fullName evidence="1">Uncharacterized protein</fullName>
    </submittedName>
</protein>
<evidence type="ECO:0000313" key="2">
    <source>
        <dbReference type="Proteomes" id="UP000075420"/>
    </source>
</evidence>